<proteinExistence type="predicted"/>
<keyword evidence="3" id="KW-1185">Reference proteome</keyword>
<sequence>MEEKKKSIVKISDFYSGWDLGGLRCGNAEEKIKDNFGFTSKNLLSHICGTFDSGHGRDSKVPKRNLRERNHKSRLIYNQRLADGQEQNPSVSGQRTHPPRKRVFA</sequence>
<feature type="region of interest" description="Disordered" evidence="1">
    <location>
        <begin position="54"/>
        <end position="105"/>
    </location>
</feature>
<organism evidence="2 3">
    <name type="scientific">Oedothorax gibbosus</name>
    <dbReference type="NCBI Taxonomy" id="931172"/>
    <lineage>
        <taxon>Eukaryota</taxon>
        <taxon>Metazoa</taxon>
        <taxon>Ecdysozoa</taxon>
        <taxon>Arthropoda</taxon>
        <taxon>Chelicerata</taxon>
        <taxon>Arachnida</taxon>
        <taxon>Araneae</taxon>
        <taxon>Araneomorphae</taxon>
        <taxon>Entelegynae</taxon>
        <taxon>Araneoidea</taxon>
        <taxon>Linyphiidae</taxon>
        <taxon>Erigoninae</taxon>
        <taxon>Oedothorax</taxon>
    </lineage>
</organism>
<gene>
    <name evidence="2" type="ORF">JTE90_007740</name>
</gene>
<feature type="compositionally biased region" description="Basic and acidic residues" evidence="1">
    <location>
        <begin position="54"/>
        <end position="68"/>
    </location>
</feature>
<evidence type="ECO:0000256" key="1">
    <source>
        <dbReference type="SAM" id="MobiDB-lite"/>
    </source>
</evidence>
<dbReference type="Proteomes" id="UP000827092">
    <property type="component" value="Unassembled WGS sequence"/>
</dbReference>
<accession>A0AAV6V5V7</accession>
<dbReference type="AlphaFoldDB" id="A0AAV6V5V7"/>
<dbReference type="EMBL" id="JAFNEN010000149">
    <property type="protein sequence ID" value="KAG8191944.1"/>
    <property type="molecule type" value="Genomic_DNA"/>
</dbReference>
<protein>
    <submittedName>
        <fullName evidence="2">Uncharacterized protein</fullName>
    </submittedName>
</protein>
<feature type="compositionally biased region" description="Polar residues" evidence="1">
    <location>
        <begin position="85"/>
        <end position="95"/>
    </location>
</feature>
<evidence type="ECO:0000313" key="2">
    <source>
        <dbReference type="EMBL" id="KAG8191944.1"/>
    </source>
</evidence>
<evidence type="ECO:0000313" key="3">
    <source>
        <dbReference type="Proteomes" id="UP000827092"/>
    </source>
</evidence>
<comment type="caution">
    <text evidence="2">The sequence shown here is derived from an EMBL/GenBank/DDBJ whole genome shotgun (WGS) entry which is preliminary data.</text>
</comment>
<reference evidence="2 3" key="1">
    <citation type="journal article" date="2022" name="Nat. Ecol. Evol.">
        <title>A masculinizing supergene underlies an exaggerated male reproductive morph in a spider.</title>
        <authorList>
            <person name="Hendrickx F."/>
            <person name="De Corte Z."/>
            <person name="Sonet G."/>
            <person name="Van Belleghem S.M."/>
            <person name="Kostlbacher S."/>
            <person name="Vangestel C."/>
        </authorList>
    </citation>
    <scope>NUCLEOTIDE SEQUENCE [LARGE SCALE GENOMIC DNA]</scope>
    <source>
        <strain evidence="2">W744_W776</strain>
    </source>
</reference>
<name>A0AAV6V5V7_9ARAC</name>